<keyword evidence="2" id="KW-1185">Reference proteome</keyword>
<dbReference type="PANTHER" id="PTHR11145:SF19">
    <property type="entry name" value="BTB DOMAIN-CONTAINING PROTEIN-RELATED"/>
    <property type="match status" value="1"/>
</dbReference>
<dbReference type="CDD" id="cd18316">
    <property type="entry name" value="BTB_POZ_KCTD-like"/>
    <property type="match status" value="1"/>
</dbReference>
<dbReference type="SUPFAM" id="SSF54695">
    <property type="entry name" value="POZ domain"/>
    <property type="match status" value="1"/>
</dbReference>
<dbReference type="Pfam" id="PF02214">
    <property type="entry name" value="BTB_2"/>
    <property type="match status" value="1"/>
</dbReference>
<dbReference type="Gene3D" id="3.30.710.10">
    <property type="entry name" value="Potassium Channel Kv1.1, Chain A"/>
    <property type="match status" value="1"/>
</dbReference>
<dbReference type="SMART" id="SM00225">
    <property type="entry name" value="BTB"/>
    <property type="match status" value="1"/>
</dbReference>
<evidence type="ECO:0000259" key="1">
    <source>
        <dbReference type="PROSITE" id="PS50097"/>
    </source>
</evidence>
<protein>
    <submittedName>
        <fullName evidence="3">BTB domain-containing protein</fullName>
    </submittedName>
</protein>
<dbReference type="eggNOG" id="KOG2716">
    <property type="taxonomic scope" value="Eukaryota"/>
</dbReference>
<organism evidence="2 3">
    <name type="scientific">Caenorhabditis tropicalis</name>
    <dbReference type="NCBI Taxonomy" id="1561998"/>
    <lineage>
        <taxon>Eukaryota</taxon>
        <taxon>Metazoa</taxon>
        <taxon>Ecdysozoa</taxon>
        <taxon>Nematoda</taxon>
        <taxon>Chromadorea</taxon>
        <taxon>Rhabditida</taxon>
        <taxon>Rhabditina</taxon>
        <taxon>Rhabditomorpha</taxon>
        <taxon>Rhabditoidea</taxon>
        <taxon>Rhabditidae</taxon>
        <taxon>Peloderinae</taxon>
        <taxon>Caenorhabditis</taxon>
    </lineage>
</organism>
<dbReference type="AlphaFoldDB" id="A0A1I7T5X7"/>
<accession>A0A1I7T5X7</accession>
<dbReference type="InterPro" id="IPR045068">
    <property type="entry name" value="BACURD1-3"/>
</dbReference>
<dbReference type="InterPro" id="IPR000210">
    <property type="entry name" value="BTB/POZ_dom"/>
</dbReference>
<evidence type="ECO:0000313" key="3">
    <source>
        <dbReference type="WBParaSite" id="Csp11.Scaffold517.g2714.t1"/>
    </source>
</evidence>
<dbReference type="GO" id="GO:0051260">
    <property type="term" value="P:protein homooligomerization"/>
    <property type="evidence" value="ECO:0007669"/>
    <property type="project" value="InterPro"/>
</dbReference>
<dbReference type="Proteomes" id="UP000095282">
    <property type="component" value="Unplaced"/>
</dbReference>
<feature type="domain" description="BTB" evidence="1">
    <location>
        <begin position="6"/>
        <end position="74"/>
    </location>
</feature>
<dbReference type="InterPro" id="IPR011333">
    <property type="entry name" value="SKP1/BTB/POZ_sf"/>
</dbReference>
<sequence length="216" mass="25457">MSSHSKIINLNIGGTVFQTTKDTLTRFEGMFRTMFETEVPLEKDETGSIFIDRDPKHFRLILNFMRDGRIVLPDSESEIEEILIESSYYLLDGLSQMCQNKNEQLRNFKHIDGKIELLKTAMHSRKPFLVFFYEPENVVRVENFFNEGIFPASITHLEKFIEEFEPRFDFYYIPGGSEEGWACVHYKDYHSTFVAAYSWSRDFLDDIRTSILEKNL</sequence>
<name>A0A1I7T5X7_9PELO</name>
<dbReference type="PROSITE" id="PS50097">
    <property type="entry name" value="BTB"/>
    <property type="match status" value="1"/>
</dbReference>
<reference evidence="3" key="1">
    <citation type="submission" date="2016-11" db="UniProtKB">
        <authorList>
            <consortium name="WormBaseParasite"/>
        </authorList>
    </citation>
    <scope>IDENTIFICATION</scope>
</reference>
<dbReference type="STRING" id="1561998.A0A1I7T5X7"/>
<dbReference type="WBParaSite" id="Csp11.Scaffold517.g2714.t1">
    <property type="protein sequence ID" value="Csp11.Scaffold517.g2714.t1"/>
    <property type="gene ID" value="Csp11.Scaffold517.g2714"/>
</dbReference>
<dbReference type="InterPro" id="IPR003131">
    <property type="entry name" value="T1-type_BTB"/>
</dbReference>
<proteinExistence type="predicted"/>
<dbReference type="PANTHER" id="PTHR11145">
    <property type="entry name" value="BTB/POZ DOMAIN-CONTAINING ADAPTER FOR CUL3-MEDIATED RHOA DEGRADATION PROTEIN FAMILY MEMBER"/>
    <property type="match status" value="1"/>
</dbReference>
<evidence type="ECO:0000313" key="2">
    <source>
        <dbReference type="Proteomes" id="UP000095282"/>
    </source>
</evidence>